<accession>T1DUJ4</accession>
<protein>
    <submittedName>
        <fullName evidence="2">Uncharacterized protein</fullName>
    </submittedName>
</protein>
<evidence type="ECO:0000313" key="2">
    <source>
        <dbReference type="EMBL" id="GAD17873.1"/>
    </source>
</evidence>
<dbReference type="AlphaFoldDB" id="T1DUJ4"/>
<evidence type="ECO:0000313" key="3">
    <source>
        <dbReference type="Proteomes" id="UP000018143"/>
    </source>
</evidence>
<evidence type="ECO:0000256" key="1">
    <source>
        <dbReference type="SAM" id="Coils"/>
    </source>
</evidence>
<name>T1DUJ4_9HELI</name>
<gene>
    <name evidence="2" type="ORF">HFN_0688</name>
</gene>
<dbReference type="EMBL" id="BASD01000001">
    <property type="protein sequence ID" value="GAD17873.1"/>
    <property type="molecule type" value="Genomic_DNA"/>
</dbReference>
<keyword evidence="3" id="KW-1185">Reference proteome</keyword>
<keyword evidence="1" id="KW-0175">Coiled coil</keyword>
<sequence length="237" mass="28058">MTQEIYAIMDLPKKILQKRISLKTLERITRNLLPKRTLQMSNLLEKMDDLRVEMGKMENILSEAEVTQEMIGKISKEWKEANENLKTLKAEQMNEPMKRLKSLATFHHEINLLSQNLKLSQEQENISKGLALYCNPNLQMVLFKELWNLYAVQKENKILGKAQIDLKRKQHKIITQILDLMEEKQEVLLEMKDKVESLNLQEDFNSLIGTIYSQMENNSKEREICFKVKRDFNFQDR</sequence>
<comment type="caution">
    <text evidence="2">The sequence shown here is derived from an EMBL/GenBank/DDBJ whole genome shotgun (WGS) entry which is preliminary data.</text>
</comment>
<feature type="coiled-coil region" evidence="1">
    <location>
        <begin position="40"/>
        <end position="95"/>
    </location>
</feature>
<organism evidence="2 3">
    <name type="scientific">Helicobacter fennelliae MRY12-0050</name>
    <dbReference type="NCBI Taxonomy" id="1325130"/>
    <lineage>
        <taxon>Bacteria</taxon>
        <taxon>Pseudomonadati</taxon>
        <taxon>Campylobacterota</taxon>
        <taxon>Epsilonproteobacteria</taxon>
        <taxon>Campylobacterales</taxon>
        <taxon>Helicobacteraceae</taxon>
        <taxon>Helicobacter</taxon>
    </lineage>
</organism>
<reference evidence="2 3" key="1">
    <citation type="journal article" date="2013" name="Genome Announc.">
        <title>Draft Genome Sequence of Helicobacter fennelliae Strain MRY12-0050, Isolated from a Bacteremia Patient.</title>
        <authorList>
            <person name="Rimbara E."/>
            <person name="Matsui M."/>
            <person name="Mori S."/>
            <person name="Suzuki S."/>
            <person name="Suzuki M."/>
            <person name="Kim H."/>
            <person name="Sekizuka T."/>
            <person name="Kuroda M."/>
            <person name="Shibayama K."/>
        </authorList>
    </citation>
    <scope>NUCLEOTIDE SEQUENCE [LARGE SCALE GENOMIC DNA]</scope>
    <source>
        <strain evidence="2 3">MRY12-0050</strain>
    </source>
</reference>
<dbReference type="Proteomes" id="UP000018143">
    <property type="component" value="Unassembled WGS sequence"/>
</dbReference>
<proteinExistence type="predicted"/>